<proteinExistence type="predicted"/>
<evidence type="ECO:0000256" key="1">
    <source>
        <dbReference type="SAM" id="MobiDB-lite"/>
    </source>
</evidence>
<protein>
    <submittedName>
        <fullName evidence="2">Uncharacterized protein</fullName>
    </submittedName>
</protein>
<feature type="compositionally biased region" description="Basic and acidic residues" evidence="1">
    <location>
        <begin position="1"/>
        <end position="16"/>
    </location>
</feature>
<dbReference type="EMBL" id="JACASF010000026">
    <property type="protein sequence ID" value="KAF6398960.1"/>
    <property type="molecule type" value="Genomic_DNA"/>
</dbReference>
<evidence type="ECO:0000313" key="3">
    <source>
        <dbReference type="Proteomes" id="UP000550707"/>
    </source>
</evidence>
<gene>
    <name evidence="2" type="ORF">HJG59_010214</name>
</gene>
<accession>A0A7J8BL16</accession>
<organism evidence="2 3">
    <name type="scientific">Molossus molossus</name>
    <name type="common">Pallas' mastiff bat</name>
    <name type="synonym">Vespertilio molossus</name>
    <dbReference type="NCBI Taxonomy" id="27622"/>
    <lineage>
        <taxon>Eukaryota</taxon>
        <taxon>Metazoa</taxon>
        <taxon>Chordata</taxon>
        <taxon>Craniata</taxon>
        <taxon>Vertebrata</taxon>
        <taxon>Euteleostomi</taxon>
        <taxon>Mammalia</taxon>
        <taxon>Eutheria</taxon>
        <taxon>Laurasiatheria</taxon>
        <taxon>Chiroptera</taxon>
        <taxon>Yangochiroptera</taxon>
        <taxon>Molossidae</taxon>
        <taxon>Molossus</taxon>
    </lineage>
</organism>
<dbReference type="InParanoid" id="A0A7J8BL16"/>
<sequence length="129" mass="14319">MKLEKMPSGLGREESLARLPSWQEPLQPCPAASPVWSKRAEVSAPPHGHGNQGPRGPRPLPRLRRRQRTRHRQASWERQGLRWPRGRGGRGESTQPHASLLAIHGAPIPCGHLRYLVSLDQGGPPLPIL</sequence>
<dbReference type="AlphaFoldDB" id="A0A7J8BL16"/>
<dbReference type="Proteomes" id="UP000550707">
    <property type="component" value="Unassembled WGS sequence"/>
</dbReference>
<comment type="caution">
    <text evidence="2">The sequence shown here is derived from an EMBL/GenBank/DDBJ whole genome shotgun (WGS) entry which is preliminary data.</text>
</comment>
<feature type="region of interest" description="Disordered" evidence="1">
    <location>
        <begin position="1"/>
        <end position="100"/>
    </location>
</feature>
<reference evidence="2 3" key="1">
    <citation type="journal article" date="2020" name="Nature">
        <title>Six reference-quality genomes reveal evolution of bat adaptations.</title>
        <authorList>
            <person name="Jebb D."/>
            <person name="Huang Z."/>
            <person name="Pippel M."/>
            <person name="Hughes G.M."/>
            <person name="Lavrichenko K."/>
            <person name="Devanna P."/>
            <person name="Winkler S."/>
            <person name="Jermiin L.S."/>
            <person name="Skirmuntt E.C."/>
            <person name="Katzourakis A."/>
            <person name="Burkitt-Gray L."/>
            <person name="Ray D.A."/>
            <person name="Sullivan K.A.M."/>
            <person name="Roscito J.G."/>
            <person name="Kirilenko B.M."/>
            <person name="Davalos L.M."/>
            <person name="Corthals A.P."/>
            <person name="Power M.L."/>
            <person name="Jones G."/>
            <person name="Ransome R.D."/>
            <person name="Dechmann D.K.N."/>
            <person name="Locatelli A.G."/>
            <person name="Puechmaille S.J."/>
            <person name="Fedrigo O."/>
            <person name="Jarvis E.D."/>
            <person name="Hiller M."/>
            <person name="Vernes S.C."/>
            <person name="Myers E.W."/>
            <person name="Teeling E.C."/>
        </authorList>
    </citation>
    <scope>NUCLEOTIDE SEQUENCE [LARGE SCALE GENOMIC DNA]</scope>
    <source>
        <strain evidence="2">MMolMol1</strain>
        <tissue evidence="2">Muscle</tissue>
    </source>
</reference>
<evidence type="ECO:0000313" key="2">
    <source>
        <dbReference type="EMBL" id="KAF6398960.1"/>
    </source>
</evidence>
<keyword evidence="3" id="KW-1185">Reference proteome</keyword>
<name>A0A7J8BL16_MOLMO</name>
<feature type="compositionally biased region" description="Basic residues" evidence="1">
    <location>
        <begin position="61"/>
        <end position="73"/>
    </location>
</feature>